<evidence type="ECO:0000313" key="8">
    <source>
        <dbReference type="Proteomes" id="UP000264820"/>
    </source>
</evidence>
<dbReference type="SUPFAM" id="SSF57196">
    <property type="entry name" value="EGF/Laminin"/>
    <property type="match status" value="1"/>
</dbReference>
<keyword evidence="2" id="KW-0677">Repeat</keyword>
<keyword evidence="8" id="KW-1185">Reference proteome</keyword>
<sequence>MLYFLGAWCEVNIDECISMPCQNGGTCIDEADQYHCVCPNGFFGPDCETNIDECLSTTANKLSNK</sequence>
<dbReference type="CDD" id="cd00054">
    <property type="entry name" value="EGF_CA"/>
    <property type="match status" value="1"/>
</dbReference>
<dbReference type="Pfam" id="PF00008">
    <property type="entry name" value="EGF"/>
    <property type="match status" value="1"/>
</dbReference>
<dbReference type="InterPro" id="IPR001881">
    <property type="entry name" value="EGF-like_Ca-bd_dom"/>
</dbReference>
<protein>
    <recommendedName>
        <fullName evidence="6">EGF-like domain-containing protein</fullName>
    </recommendedName>
</protein>
<dbReference type="SMART" id="SM00181">
    <property type="entry name" value="EGF"/>
    <property type="match status" value="1"/>
</dbReference>
<dbReference type="PROSITE" id="PS00010">
    <property type="entry name" value="ASX_HYDROXYL"/>
    <property type="match status" value="1"/>
</dbReference>
<evidence type="ECO:0000256" key="2">
    <source>
        <dbReference type="ARBA" id="ARBA00022737"/>
    </source>
</evidence>
<dbReference type="SMART" id="SM00179">
    <property type="entry name" value="EGF_CA"/>
    <property type="match status" value="1"/>
</dbReference>
<evidence type="ECO:0000256" key="3">
    <source>
        <dbReference type="ARBA" id="ARBA00023157"/>
    </source>
</evidence>
<proteinExistence type="predicted"/>
<dbReference type="PRINTS" id="PR00010">
    <property type="entry name" value="EGFBLOOD"/>
</dbReference>
<keyword evidence="1 5" id="KW-0245">EGF-like domain</keyword>
<evidence type="ECO:0000259" key="6">
    <source>
        <dbReference type="PROSITE" id="PS50026"/>
    </source>
</evidence>
<dbReference type="InterPro" id="IPR000152">
    <property type="entry name" value="EGF-type_Asp/Asn_hydroxyl_site"/>
</dbReference>
<dbReference type="PROSITE" id="PS01187">
    <property type="entry name" value="EGF_CA"/>
    <property type="match status" value="1"/>
</dbReference>
<evidence type="ECO:0000256" key="5">
    <source>
        <dbReference type="PROSITE-ProRule" id="PRU00076"/>
    </source>
</evidence>
<accession>A0A3Q3DZG9</accession>
<dbReference type="AlphaFoldDB" id="A0A3Q3DZG9"/>
<feature type="domain" description="EGF-like" evidence="6">
    <location>
        <begin position="12"/>
        <end position="48"/>
    </location>
</feature>
<evidence type="ECO:0000256" key="1">
    <source>
        <dbReference type="ARBA" id="ARBA00022536"/>
    </source>
</evidence>
<dbReference type="PANTHER" id="PTHR24049">
    <property type="entry name" value="CRUMBS FAMILY MEMBER"/>
    <property type="match status" value="1"/>
</dbReference>
<feature type="disulfide bond" evidence="5">
    <location>
        <begin position="38"/>
        <end position="47"/>
    </location>
</feature>
<dbReference type="InterPro" id="IPR051022">
    <property type="entry name" value="Notch_Cell-Fate_Det"/>
</dbReference>
<evidence type="ECO:0000313" key="7">
    <source>
        <dbReference type="Ensembl" id="ENSHCOP00000024441.1"/>
    </source>
</evidence>
<comment type="caution">
    <text evidence="5">Lacks conserved residue(s) required for the propagation of feature annotation.</text>
</comment>
<dbReference type="Proteomes" id="UP000264820">
    <property type="component" value="Unplaced"/>
</dbReference>
<reference evidence="7" key="1">
    <citation type="submission" date="2025-08" db="UniProtKB">
        <authorList>
            <consortium name="Ensembl"/>
        </authorList>
    </citation>
    <scope>IDENTIFICATION</scope>
</reference>
<dbReference type="PROSITE" id="PS00022">
    <property type="entry name" value="EGF_1"/>
    <property type="match status" value="1"/>
</dbReference>
<organism evidence="7 8">
    <name type="scientific">Hippocampus comes</name>
    <name type="common">Tiger tail seahorse</name>
    <dbReference type="NCBI Taxonomy" id="109280"/>
    <lineage>
        <taxon>Eukaryota</taxon>
        <taxon>Metazoa</taxon>
        <taxon>Chordata</taxon>
        <taxon>Craniata</taxon>
        <taxon>Vertebrata</taxon>
        <taxon>Euteleostomi</taxon>
        <taxon>Actinopterygii</taxon>
        <taxon>Neopterygii</taxon>
        <taxon>Teleostei</taxon>
        <taxon>Neoteleostei</taxon>
        <taxon>Acanthomorphata</taxon>
        <taxon>Syngnathiaria</taxon>
        <taxon>Syngnathiformes</taxon>
        <taxon>Syngnathoidei</taxon>
        <taxon>Syngnathidae</taxon>
        <taxon>Hippocampus</taxon>
    </lineage>
</organism>
<dbReference type="FunFam" id="2.10.25.10:FF:000143">
    <property type="entry name" value="Protein crumbs 1"/>
    <property type="match status" value="1"/>
</dbReference>
<dbReference type="Ensembl" id="ENSHCOT00000017655.1">
    <property type="protein sequence ID" value="ENSHCOP00000024441.1"/>
    <property type="gene ID" value="ENSHCOG00000013788.1"/>
</dbReference>
<keyword evidence="4" id="KW-0325">Glycoprotein</keyword>
<dbReference type="OMA" id="ECRCCER"/>
<dbReference type="InterPro" id="IPR000742">
    <property type="entry name" value="EGF"/>
</dbReference>
<reference evidence="7" key="2">
    <citation type="submission" date="2025-09" db="UniProtKB">
        <authorList>
            <consortium name="Ensembl"/>
        </authorList>
    </citation>
    <scope>IDENTIFICATION</scope>
</reference>
<evidence type="ECO:0000256" key="4">
    <source>
        <dbReference type="ARBA" id="ARBA00023180"/>
    </source>
</evidence>
<dbReference type="InterPro" id="IPR018097">
    <property type="entry name" value="EGF_Ca-bd_CS"/>
</dbReference>
<dbReference type="PROSITE" id="PS01186">
    <property type="entry name" value="EGF_2"/>
    <property type="match status" value="1"/>
</dbReference>
<dbReference type="Gene3D" id="2.10.25.10">
    <property type="entry name" value="Laminin"/>
    <property type="match status" value="1"/>
</dbReference>
<dbReference type="GO" id="GO:0005509">
    <property type="term" value="F:calcium ion binding"/>
    <property type="evidence" value="ECO:0007669"/>
    <property type="project" value="InterPro"/>
</dbReference>
<keyword evidence="3 5" id="KW-1015">Disulfide bond</keyword>
<dbReference type="PROSITE" id="PS50026">
    <property type="entry name" value="EGF_3"/>
    <property type="match status" value="1"/>
</dbReference>
<name>A0A3Q3DZG9_HIPCM</name>